<evidence type="ECO:0000313" key="2">
    <source>
        <dbReference type="EMBL" id="MEE2526022.1"/>
    </source>
</evidence>
<dbReference type="RefSeq" id="WP_330198681.1">
    <property type="nucleotide sequence ID" value="NZ_JAZDRP010000003.1"/>
</dbReference>
<dbReference type="EMBL" id="JAZDRP010000003">
    <property type="protein sequence ID" value="MEE2526022.1"/>
    <property type="molecule type" value="Genomic_DNA"/>
</dbReference>
<protein>
    <submittedName>
        <fullName evidence="2">Exopolysaccharide biosynthesis protein</fullName>
    </submittedName>
</protein>
<feature type="transmembrane region" description="Helical" evidence="1">
    <location>
        <begin position="44"/>
        <end position="64"/>
    </location>
</feature>
<keyword evidence="1" id="KW-0812">Transmembrane</keyword>
<keyword evidence="1" id="KW-0472">Membrane</keyword>
<keyword evidence="3" id="KW-1185">Reference proteome</keyword>
<reference evidence="2 3" key="1">
    <citation type="submission" date="2024-01" db="EMBL/GenBank/DDBJ databases">
        <title>Hyphobacterium bacterium isolated from marine sediment.</title>
        <authorList>
            <person name="Zhao S."/>
        </authorList>
    </citation>
    <scope>NUCLEOTIDE SEQUENCE [LARGE SCALE GENOMIC DNA]</scope>
    <source>
        <strain evidence="3">HN65</strain>
    </source>
</reference>
<evidence type="ECO:0000256" key="1">
    <source>
        <dbReference type="SAM" id="Phobius"/>
    </source>
</evidence>
<feature type="transmembrane region" description="Helical" evidence="1">
    <location>
        <begin position="175"/>
        <end position="203"/>
    </location>
</feature>
<gene>
    <name evidence="2" type="ORF">V0U79_06555</name>
</gene>
<name>A0ABU7LQ46_9PROT</name>
<comment type="caution">
    <text evidence="2">The sequence shown here is derived from an EMBL/GenBank/DDBJ whole genome shotgun (WGS) entry which is preliminary data.</text>
</comment>
<dbReference type="Proteomes" id="UP001354971">
    <property type="component" value="Unassembled WGS sequence"/>
</dbReference>
<dbReference type="InterPro" id="IPR010331">
    <property type="entry name" value="ExoD"/>
</dbReference>
<dbReference type="Pfam" id="PF06055">
    <property type="entry name" value="ExoD"/>
    <property type="match status" value="1"/>
</dbReference>
<feature type="transmembrane region" description="Helical" evidence="1">
    <location>
        <begin position="124"/>
        <end position="148"/>
    </location>
</feature>
<dbReference type="PANTHER" id="PTHR41795:SF1">
    <property type="entry name" value="EXOPOLYSACCHARIDE SYNTHESIS PROTEIN"/>
    <property type="match status" value="1"/>
</dbReference>
<dbReference type="PANTHER" id="PTHR41795">
    <property type="entry name" value="EXOPOLYSACCHARIDE SYNTHESIS PROTEIN"/>
    <property type="match status" value="1"/>
</dbReference>
<organism evidence="2 3">
    <name type="scientific">Hyphobacterium lacteum</name>
    <dbReference type="NCBI Taxonomy" id="3116575"/>
    <lineage>
        <taxon>Bacteria</taxon>
        <taxon>Pseudomonadati</taxon>
        <taxon>Pseudomonadota</taxon>
        <taxon>Alphaproteobacteria</taxon>
        <taxon>Maricaulales</taxon>
        <taxon>Maricaulaceae</taxon>
        <taxon>Hyphobacterium</taxon>
    </lineage>
</organism>
<evidence type="ECO:0000313" key="3">
    <source>
        <dbReference type="Proteomes" id="UP001354971"/>
    </source>
</evidence>
<proteinExistence type="predicted"/>
<dbReference type="PIRSF" id="PIRSF033239">
    <property type="entry name" value="ExoD"/>
    <property type="match status" value="1"/>
</dbReference>
<keyword evidence="1" id="KW-1133">Transmembrane helix</keyword>
<sequence>MSEASYPGSDASEGLVARLVHIGETAPEDGISLGEFIEALGERAFGVMLFALAIPVTIPFLYVIPQIVSVPMAALAFQMAAGRNEPWFPEKFRARQMTRDGLVRMGRTASKWFGWMERLARPRLLFLSGHIGERVVGAVFCLFCVSILTPLPLTNSTPGIAVAIGSLGLITRDGLLILLGLLLGIVWIAILVIGGPALIYALIEWGRGIVSGG</sequence>
<accession>A0ABU7LQ46</accession>